<dbReference type="InterPro" id="IPR036047">
    <property type="entry name" value="F-box-like_dom_sf"/>
</dbReference>
<reference evidence="3" key="1">
    <citation type="submission" date="2014-10" db="EMBL/GenBank/DDBJ databases">
        <authorList>
            <person name="King R."/>
        </authorList>
    </citation>
    <scope>NUCLEOTIDE SEQUENCE [LARGE SCALE GENOMIC DNA]</scope>
    <source>
        <strain evidence="3">A3/5</strain>
    </source>
</reference>
<dbReference type="Gene3D" id="3.80.10.10">
    <property type="entry name" value="Ribonuclease Inhibitor"/>
    <property type="match status" value="1"/>
</dbReference>
<keyword evidence="3" id="KW-1185">Reference proteome</keyword>
<protein>
    <recommendedName>
        <fullName evidence="4">F-box domain-containing protein</fullName>
    </recommendedName>
</protein>
<evidence type="ECO:0008006" key="4">
    <source>
        <dbReference type="Google" id="ProtNLM"/>
    </source>
</evidence>
<evidence type="ECO:0000313" key="3">
    <source>
        <dbReference type="Proteomes" id="UP000245910"/>
    </source>
</evidence>
<proteinExistence type="predicted"/>
<dbReference type="SUPFAM" id="SSF52047">
    <property type="entry name" value="RNI-like"/>
    <property type="match status" value="1"/>
</dbReference>
<dbReference type="EMBL" id="LN649230">
    <property type="protein sequence ID" value="CEI61479.1"/>
    <property type="molecule type" value="Genomic_DNA"/>
</dbReference>
<evidence type="ECO:0000313" key="2">
    <source>
        <dbReference type="EMBL" id="CEI61479.1"/>
    </source>
</evidence>
<sequence>MAPRRSTRIATSGSAIAPTHHHNLRKRKAQGSNEADRLKRKKKAPIRNTNGRTKSHAVANNGRVSGQPAPEDALSVLPAEIQQNILANVNDTKSMINLASTSKRYYAVAMAIIHNHIAVQVRYYAHIPKVIRLLEPHLSIIQKKQLKKVGKYKGRQERFSSRLDQDAVPGCAQDVRQMTIGSIDPGKRHKSFVLRTLEEVLKNLTNLEVLDTMELTASMASSILALKHLKALRIWGPFINIASLSQLRDLKHLSLRSMSSCFRSFTREKTLKSFVLNSSSTLESLEIHSTRWPLNIDNVREDGTLAANKDSMNESPIFTALKSLSLNSPSSERDGETCLSNIFRSVNFLQLRKLEMMQLEEGKLTFFKSLEDLFNTADEGTIQLRHLVLDMDAEQPNFLASEVHLEGIYRFIASFDTLTSLEIHNHNTFKDNLLNNPDISRRLQQVIAMHKGLESLRFRYTRTATSYASVDTLRVLTKNLPQLRVLEIPLEEKDFDGMARSILRARNLETLICSSFNSWNYRVNNAIITFREKLVGSLLHIAEDNEEFIWERVYRLKHITLAYRKFTIGSDLELTNMAYLERISRDDKSVWVQDKRIMVRSKQCYYTPSSEWASQIMTSV</sequence>
<feature type="compositionally biased region" description="Basic residues" evidence="1">
    <location>
        <begin position="19"/>
        <end position="29"/>
    </location>
</feature>
<evidence type="ECO:0000256" key="1">
    <source>
        <dbReference type="SAM" id="MobiDB-lite"/>
    </source>
</evidence>
<accession>A0A2L2SXN3</accession>
<dbReference type="STRING" id="56646.A0A2L2SXN3"/>
<dbReference type="InterPro" id="IPR032675">
    <property type="entry name" value="LRR_dom_sf"/>
</dbReference>
<dbReference type="Proteomes" id="UP000245910">
    <property type="component" value="Chromosome II"/>
</dbReference>
<feature type="region of interest" description="Disordered" evidence="1">
    <location>
        <begin position="1"/>
        <end position="70"/>
    </location>
</feature>
<dbReference type="SUPFAM" id="SSF81383">
    <property type="entry name" value="F-box domain"/>
    <property type="match status" value="1"/>
</dbReference>
<dbReference type="AlphaFoldDB" id="A0A2L2SXN3"/>
<name>A0A2L2SXN3_9HYPO</name>
<organism evidence="2 3">
    <name type="scientific">Fusarium venenatum</name>
    <dbReference type="NCBI Taxonomy" id="56646"/>
    <lineage>
        <taxon>Eukaryota</taxon>
        <taxon>Fungi</taxon>
        <taxon>Dikarya</taxon>
        <taxon>Ascomycota</taxon>
        <taxon>Pezizomycotina</taxon>
        <taxon>Sordariomycetes</taxon>
        <taxon>Hypocreomycetidae</taxon>
        <taxon>Hypocreales</taxon>
        <taxon>Nectriaceae</taxon>
        <taxon>Fusarium</taxon>
    </lineage>
</organism>